<feature type="compositionally biased region" description="Polar residues" evidence="1">
    <location>
        <begin position="39"/>
        <end position="56"/>
    </location>
</feature>
<evidence type="ECO:0000256" key="1">
    <source>
        <dbReference type="SAM" id="MobiDB-lite"/>
    </source>
</evidence>
<dbReference type="AlphaFoldDB" id="A0A4Y2A3V4"/>
<keyword evidence="3" id="KW-1185">Reference proteome</keyword>
<evidence type="ECO:0000313" key="3">
    <source>
        <dbReference type="Proteomes" id="UP000499080"/>
    </source>
</evidence>
<reference evidence="2 3" key="1">
    <citation type="journal article" date="2019" name="Sci. Rep.">
        <title>Orb-weaving spider Araneus ventricosus genome elucidates the spidroin gene catalogue.</title>
        <authorList>
            <person name="Kono N."/>
            <person name="Nakamura H."/>
            <person name="Ohtoshi R."/>
            <person name="Moran D.A.P."/>
            <person name="Shinohara A."/>
            <person name="Yoshida Y."/>
            <person name="Fujiwara M."/>
            <person name="Mori M."/>
            <person name="Tomita M."/>
            <person name="Arakawa K."/>
        </authorList>
    </citation>
    <scope>NUCLEOTIDE SEQUENCE [LARGE SCALE GENOMIC DNA]</scope>
</reference>
<feature type="region of interest" description="Disordered" evidence="1">
    <location>
        <begin position="18"/>
        <end position="59"/>
    </location>
</feature>
<evidence type="ECO:0000313" key="2">
    <source>
        <dbReference type="EMBL" id="GBL74458.1"/>
    </source>
</evidence>
<dbReference type="Proteomes" id="UP000499080">
    <property type="component" value="Unassembled WGS sequence"/>
</dbReference>
<name>A0A4Y2A3V4_ARAVE</name>
<comment type="caution">
    <text evidence="2">The sequence shown here is derived from an EMBL/GenBank/DDBJ whole genome shotgun (WGS) entry which is preliminary data.</text>
</comment>
<gene>
    <name evidence="2" type="ORF">AVEN_235404_1</name>
</gene>
<dbReference type="EMBL" id="BGPR01000005">
    <property type="protein sequence ID" value="GBL74458.1"/>
    <property type="molecule type" value="Genomic_DNA"/>
</dbReference>
<accession>A0A4Y2A3V4</accession>
<sequence>MDSDGLVEISKPADLEKFYREGNPPVNKVPIKRKHKHSPATSIDSTGTFVKQNDTSVDSKRQALEQPVPFSNIREQPSHLSDCKSYTPLKERDYDDLIFRDEIEAIMRTHKKNDMRSWTFLNFL</sequence>
<proteinExistence type="predicted"/>
<protein>
    <submittedName>
        <fullName evidence="2">Uncharacterized protein</fullName>
    </submittedName>
</protein>
<organism evidence="2 3">
    <name type="scientific">Araneus ventricosus</name>
    <name type="common">Orbweaver spider</name>
    <name type="synonym">Epeira ventricosa</name>
    <dbReference type="NCBI Taxonomy" id="182803"/>
    <lineage>
        <taxon>Eukaryota</taxon>
        <taxon>Metazoa</taxon>
        <taxon>Ecdysozoa</taxon>
        <taxon>Arthropoda</taxon>
        <taxon>Chelicerata</taxon>
        <taxon>Arachnida</taxon>
        <taxon>Araneae</taxon>
        <taxon>Araneomorphae</taxon>
        <taxon>Entelegynae</taxon>
        <taxon>Araneoidea</taxon>
        <taxon>Araneidae</taxon>
        <taxon>Araneus</taxon>
    </lineage>
</organism>